<comment type="cofactor">
    <cofactor evidence="1">
        <name>[4Fe-4S] cluster</name>
        <dbReference type="ChEBI" id="CHEBI:49883"/>
    </cofactor>
</comment>
<feature type="domain" description="2Fe-2S ferredoxin-type" evidence="13">
    <location>
        <begin position="8"/>
        <end position="87"/>
    </location>
</feature>
<dbReference type="FunFam" id="3.10.20.740:FF:000004">
    <property type="entry name" value="NADH-quinone oxidoreductase"/>
    <property type="match status" value="1"/>
</dbReference>
<dbReference type="InterPro" id="IPR019574">
    <property type="entry name" value="NADH_UbQ_OxRdtase_Gsu_4Fe4S-bd"/>
</dbReference>
<dbReference type="GO" id="GO:0046872">
    <property type="term" value="F:metal ion binding"/>
    <property type="evidence" value="ECO:0007669"/>
    <property type="project" value="UniProtKB-KW"/>
</dbReference>
<dbReference type="InterPro" id="IPR001041">
    <property type="entry name" value="2Fe-2S_ferredoxin-type"/>
</dbReference>
<keyword evidence="8" id="KW-0408">Iron</keyword>
<gene>
    <name evidence="15" type="ORF">JZL65_04060</name>
</gene>
<dbReference type="RefSeq" id="WP_273145676.1">
    <property type="nucleotide sequence ID" value="NZ_CP053675.1"/>
</dbReference>
<evidence type="ECO:0000256" key="3">
    <source>
        <dbReference type="ARBA" id="ARBA00005404"/>
    </source>
</evidence>
<organism evidence="15 16">
    <name type="scientific">Ferrovum myxofaciens</name>
    <dbReference type="NCBI Taxonomy" id="416213"/>
    <lineage>
        <taxon>Bacteria</taxon>
        <taxon>Pseudomonadati</taxon>
        <taxon>Pseudomonadota</taxon>
        <taxon>Betaproteobacteria</taxon>
        <taxon>Ferrovales</taxon>
        <taxon>Ferrovaceae</taxon>
        <taxon>Ferrovum</taxon>
    </lineage>
</organism>
<reference evidence="15" key="1">
    <citation type="submission" date="2021-02" db="EMBL/GenBank/DDBJ databases">
        <title>Comparative genomics of Ferrovum myxofaciens strains, predominant extremophile bacteria forming large biofilm stalactites in acid mine ecosystems.</title>
        <authorList>
            <person name="Burkartova K."/>
            <person name="Ridl J."/>
            <person name="Pajer P."/>
            <person name="Falteisek L."/>
        </authorList>
    </citation>
    <scope>NUCLEOTIDE SEQUENCE</scope>
    <source>
        <strain evidence="15">MI1III</strain>
    </source>
</reference>
<dbReference type="InterPro" id="IPR016214">
    <property type="entry name" value="NAD-red_Hydgase_HoxS_gsu"/>
</dbReference>
<dbReference type="PANTHER" id="PTHR24960:SF84">
    <property type="entry name" value="HYDROGENASE SUBUNIT"/>
    <property type="match status" value="1"/>
</dbReference>
<dbReference type="SUPFAM" id="SSF54862">
    <property type="entry name" value="4Fe-4S ferredoxins"/>
    <property type="match status" value="1"/>
</dbReference>
<evidence type="ECO:0000256" key="10">
    <source>
        <dbReference type="ARBA" id="ARBA00023027"/>
    </source>
</evidence>
<protein>
    <submittedName>
        <fullName evidence="15">(2Fe-2S)-binding protein</fullName>
    </submittedName>
</protein>
<name>A0A9E6MXS4_9PROT</name>
<dbReference type="AlphaFoldDB" id="A0A9E6MXS4"/>
<dbReference type="GO" id="GO:0051539">
    <property type="term" value="F:4 iron, 4 sulfur cluster binding"/>
    <property type="evidence" value="ECO:0007669"/>
    <property type="project" value="UniProtKB-KW"/>
</dbReference>
<evidence type="ECO:0000256" key="11">
    <source>
        <dbReference type="ARBA" id="ARBA00023136"/>
    </source>
</evidence>
<dbReference type="CDD" id="cd00207">
    <property type="entry name" value="fer2"/>
    <property type="match status" value="1"/>
</dbReference>
<evidence type="ECO:0000313" key="16">
    <source>
        <dbReference type="Proteomes" id="UP000683551"/>
    </source>
</evidence>
<sequence>MSSEANQHKLNPNTFDMDGIEVPFKDGQTIMDAALAAGIYIPHLCHHPGLTPHGSCKLCMVDIGNKCMSSCTTPAVAGQQVSNNTPVLNEARKTITQLLFIEGNHLCPSCEKTGNCTLQAMAYYLGMLEGHFPQFFQRREVDASHLTVMLDRDRCILCELCVRASREVDGKNVFAITGRGVTAHLVVNSPSGKLADSDLETSDMAAHICPVGAILIKEHGYEIPIGRRTFDLHQVGEIGLEKMIQAKAGHTNE</sequence>
<dbReference type="InterPro" id="IPR050157">
    <property type="entry name" value="PSI_iron-sulfur_center"/>
</dbReference>
<keyword evidence="6" id="KW-0479">Metal-binding</keyword>
<feature type="domain" description="4Fe-4S His(Cys)3-ligated-type" evidence="14">
    <location>
        <begin position="87"/>
        <end position="126"/>
    </location>
</feature>
<evidence type="ECO:0000256" key="8">
    <source>
        <dbReference type="ARBA" id="ARBA00023004"/>
    </source>
</evidence>
<evidence type="ECO:0000256" key="6">
    <source>
        <dbReference type="ARBA" id="ARBA00022723"/>
    </source>
</evidence>
<dbReference type="Gene3D" id="3.10.20.740">
    <property type="match status" value="1"/>
</dbReference>
<evidence type="ECO:0000256" key="1">
    <source>
        <dbReference type="ARBA" id="ARBA00001966"/>
    </source>
</evidence>
<keyword evidence="5" id="KW-0001">2Fe-2S</keyword>
<dbReference type="Proteomes" id="UP000683551">
    <property type="component" value="Chromosome"/>
</dbReference>
<keyword evidence="10" id="KW-0520">NAD</keyword>
<dbReference type="InterPro" id="IPR036010">
    <property type="entry name" value="2Fe-2S_ferredoxin-like_sf"/>
</dbReference>
<dbReference type="PROSITE" id="PS51839">
    <property type="entry name" value="4FE4S_HC3"/>
    <property type="match status" value="1"/>
</dbReference>
<evidence type="ECO:0000256" key="5">
    <source>
        <dbReference type="ARBA" id="ARBA00022714"/>
    </source>
</evidence>
<dbReference type="Pfam" id="PF13459">
    <property type="entry name" value="Fer4_15"/>
    <property type="match status" value="1"/>
</dbReference>
<dbReference type="GO" id="GO:0051537">
    <property type="term" value="F:2 iron, 2 sulfur cluster binding"/>
    <property type="evidence" value="ECO:0007669"/>
    <property type="project" value="UniProtKB-KW"/>
</dbReference>
<dbReference type="PROSITE" id="PS51085">
    <property type="entry name" value="2FE2S_FER_2"/>
    <property type="match status" value="1"/>
</dbReference>
<evidence type="ECO:0000313" key="15">
    <source>
        <dbReference type="EMBL" id="QWY78256.1"/>
    </source>
</evidence>
<proteinExistence type="inferred from homology"/>
<dbReference type="SMART" id="SM00929">
    <property type="entry name" value="NADH-G_4Fe-4S_3"/>
    <property type="match status" value="1"/>
</dbReference>
<dbReference type="Pfam" id="PF10588">
    <property type="entry name" value="NADH-G_4Fe-4S_3"/>
    <property type="match status" value="1"/>
</dbReference>
<dbReference type="SUPFAM" id="SSF54292">
    <property type="entry name" value="2Fe-2S ferredoxin-like"/>
    <property type="match status" value="1"/>
</dbReference>
<keyword evidence="7" id="KW-1278">Translocase</keyword>
<dbReference type="PANTHER" id="PTHR24960">
    <property type="entry name" value="PHOTOSYSTEM I IRON-SULFUR CENTER-RELATED"/>
    <property type="match status" value="1"/>
</dbReference>
<comment type="similarity">
    <text evidence="3">Belongs to the complex I 75 kDa subunit family.</text>
</comment>
<dbReference type="EMBL" id="CP071137">
    <property type="protein sequence ID" value="QWY78256.1"/>
    <property type="molecule type" value="Genomic_DNA"/>
</dbReference>
<evidence type="ECO:0000256" key="2">
    <source>
        <dbReference type="ARBA" id="ARBA00004370"/>
    </source>
</evidence>
<keyword evidence="11" id="KW-0472">Membrane</keyword>
<dbReference type="GO" id="GO:0016020">
    <property type="term" value="C:membrane"/>
    <property type="evidence" value="ECO:0007669"/>
    <property type="project" value="UniProtKB-SubCell"/>
</dbReference>
<evidence type="ECO:0000256" key="9">
    <source>
        <dbReference type="ARBA" id="ARBA00023014"/>
    </source>
</evidence>
<evidence type="ECO:0000256" key="7">
    <source>
        <dbReference type="ARBA" id="ARBA00022967"/>
    </source>
</evidence>
<keyword evidence="4" id="KW-0004">4Fe-4S</keyword>
<dbReference type="PIRSF" id="PIRSF000309">
    <property type="entry name" value="NAD_red_hyd_HoxU"/>
    <property type="match status" value="1"/>
</dbReference>
<keyword evidence="9" id="KW-0411">Iron-sulfur</keyword>
<evidence type="ECO:0000259" key="13">
    <source>
        <dbReference type="PROSITE" id="PS51085"/>
    </source>
</evidence>
<evidence type="ECO:0000259" key="14">
    <source>
        <dbReference type="PROSITE" id="PS51839"/>
    </source>
</evidence>
<dbReference type="GO" id="GO:0016491">
    <property type="term" value="F:oxidoreductase activity"/>
    <property type="evidence" value="ECO:0007669"/>
    <property type="project" value="InterPro"/>
</dbReference>
<dbReference type="Gene3D" id="3.30.70.20">
    <property type="match status" value="1"/>
</dbReference>
<evidence type="ECO:0000256" key="12">
    <source>
        <dbReference type="ARBA" id="ARBA00034078"/>
    </source>
</evidence>
<comment type="cofactor">
    <cofactor evidence="12">
        <name>[2Fe-2S] cluster</name>
        <dbReference type="ChEBI" id="CHEBI:190135"/>
    </cofactor>
</comment>
<comment type="subcellular location">
    <subcellularLocation>
        <location evidence="2">Membrane</location>
    </subcellularLocation>
</comment>
<dbReference type="Pfam" id="PF13510">
    <property type="entry name" value="Fer2_4"/>
    <property type="match status" value="1"/>
</dbReference>
<accession>A0A9E6MXS4</accession>
<evidence type="ECO:0000256" key="4">
    <source>
        <dbReference type="ARBA" id="ARBA00022485"/>
    </source>
</evidence>